<name>A0A414NWU5_9FIRM</name>
<dbReference type="PANTHER" id="PTHR30146">
    <property type="entry name" value="LACI-RELATED TRANSCRIPTIONAL REPRESSOR"/>
    <property type="match status" value="1"/>
</dbReference>
<keyword evidence="3" id="KW-0804">Transcription</keyword>
<dbReference type="OrthoDB" id="569491at2"/>
<dbReference type="Gene3D" id="1.10.260.40">
    <property type="entry name" value="lambda repressor-like DNA-binding domains"/>
    <property type="match status" value="1"/>
</dbReference>
<dbReference type="GO" id="GO:0000976">
    <property type="term" value="F:transcription cis-regulatory region binding"/>
    <property type="evidence" value="ECO:0007669"/>
    <property type="project" value="TreeGrafter"/>
</dbReference>
<dbReference type="CDD" id="cd06307">
    <property type="entry name" value="PBP1_sugar_binding"/>
    <property type="match status" value="1"/>
</dbReference>
<evidence type="ECO:0000313" key="6">
    <source>
        <dbReference type="Proteomes" id="UP000283442"/>
    </source>
</evidence>
<dbReference type="RefSeq" id="WP_118175938.1">
    <property type="nucleotide sequence ID" value="NZ_DAWCQS010000176.1"/>
</dbReference>
<dbReference type="PANTHER" id="PTHR30146:SF152">
    <property type="entry name" value="TRANSCRIPTIONAL REGULATORY PROTEIN"/>
    <property type="match status" value="1"/>
</dbReference>
<dbReference type="GO" id="GO:0003700">
    <property type="term" value="F:DNA-binding transcription factor activity"/>
    <property type="evidence" value="ECO:0007669"/>
    <property type="project" value="TreeGrafter"/>
</dbReference>
<feature type="domain" description="HTH lacI-type" evidence="4">
    <location>
        <begin position="2"/>
        <end position="56"/>
    </location>
</feature>
<evidence type="ECO:0000313" key="5">
    <source>
        <dbReference type="EMBL" id="RHF51742.1"/>
    </source>
</evidence>
<evidence type="ECO:0000259" key="4">
    <source>
        <dbReference type="PROSITE" id="PS50932"/>
    </source>
</evidence>
<dbReference type="SUPFAM" id="SSF53822">
    <property type="entry name" value="Periplasmic binding protein-like I"/>
    <property type="match status" value="1"/>
</dbReference>
<dbReference type="InterPro" id="IPR000843">
    <property type="entry name" value="HTH_LacI"/>
</dbReference>
<protein>
    <submittedName>
        <fullName evidence="5">LacI family DNA-binding transcriptional regulator</fullName>
    </submittedName>
</protein>
<gene>
    <name evidence="5" type="ORF">DW674_05820</name>
</gene>
<dbReference type="InterPro" id="IPR010982">
    <property type="entry name" value="Lambda_DNA-bd_dom_sf"/>
</dbReference>
<dbReference type="Pfam" id="PF00356">
    <property type="entry name" value="LacI"/>
    <property type="match status" value="1"/>
</dbReference>
<comment type="caution">
    <text evidence="5">The sequence shown here is derived from an EMBL/GenBank/DDBJ whole genome shotgun (WGS) entry which is preliminary data.</text>
</comment>
<dbReference type="InterPro" id="IPR028082">
    <property type="entry name" value="Peripla_BP_I"/>
</dbReference>
<dbReference type="Proteomes" id="UP000283442">
    <property type="component" value="Unassembled WGS sequence"/>
</dbReference>
<dbReference type="InterPro" id="IPR025997">
    <property type="entry name" value="SBP_2_dom"/>
</dbReference>
<reference evidence="5 6" key="1">
    <citation type="submission" date="2018-08" db="EMBL/GenBank/DDBJ databases">
        <title>A genome reference for cultivated species of the human gut microbiota.</title>
        <authorList>
            <person name="Zou Y."/>
            <person name="Xue W."/>
            <person name="Luo G."/>
        </authorList>
    </citation>
    <scope>NUCLEOTIDE SEQUENCE [LARGE SCALE GENOMIC DNA]</scope>
    <source>
        <strain evidence="5 6">AM25-21AC</strain>
    </source>
</reference>
<dbReference type="SMART" id="SM00354">
    <property type="entry name" value="HTH_LACI"/>
    <property type="match status" value="1"/>
</dbReference>
<dbReference type="CDD" id="cd01392">
    <property type="entry name" value="HTH_LacI"/>
    <property type="match status" value="1"/>
</dbReference>
<dbReference type="Gene3D" id="3.40.50.2300">
    <property type="match status" value="2"/>
</dbReference>
<organism evidence="5 6">
    <name type="scientific">Mitsuokella multacida</name>
    <dbReference type="NCBI Taxonomy" id="52226"/>
    <lineage>
        <taxon>Bacteria</taxon>
        <taxon>Bacillati</taxon>
        <taxon>Bacillota</taxon>
        <taxon>Negativicutes</taxon>
        <taxon>Selenomonadales</taxon>
        <taxon>Selenomonadaceae</taxon>
        <taxon>Mitsuokella</taxon>
    </lineage>
</organism>
<keyword evidence="2 5" id="KW-0238">DNA-binding</keyword>
<evidence type="ECO:0000256" key="2">
    <source>
        <dbReference type="ARBA" id="ARBA00023125"/>
    </source>
</evidence>
<dbReference type="AlphaFoldDB" id="A0A414NWU5"/>
<dbReference type="EMBL" id="QRHE01000005">
    <property type="protein sequence ID" value="RHF51742.1"/>
    <property type="molecule type" value="Genomic_DNA"/>
</dbReference>
<dbReference type="PROSITE" id="PS50932">
    <property type="entry name" value="HTH_LACI_2"/>
    <property type="match status" value="1"/>
</dbReference>
<proteinExistence type="predicted"/>
<accession>A0A414NWU5</accession>
<dbReference type="SUPFAM" id="SSF47413">
    <property type="entry name" value="lambda repressor-like DNA-binding domains"/>
    <property type="match status" value="1"/>
</dbReference>
<dbReference type="Pfam" id="PF13407">
    <property type="entry name" value="Peripla_BP_4"/>
    <property type="match status" value="1"/>
</dbReference>
<keyword evidence="1" id="KW-0805">Transcription regulation</keyword>
<evidence type="ECO:0000256" key="3">
    <source>
        <dbReference type="ARBA" id="ARBA00023163"/>
    </source>
</evidence>
<evidence type="ECO:0000256" key="1">
    <source>
        <dbReference type="ARBA" id="ARBA00023015"/>
    </source>
</evidence>
<sequence>MVTIKQIAELCGVSRGTVDRVLNGRGKVKPEKAKLVLDMAAKLHYHPNPAGKALAARKKHPTVGVLLLSEGVHFFDDVLSAMHHMADKYDSYGLKVIWRSMRGFDLDKQCAIIDELREQGINALIIDPLNHPRIIQKIDECVADKIFVVTLNNDIEASHRQCYVGPNYPNGGKTAAALLCMIHPQPLHTGVLLGSLQMLGHRQRLDGFLETMQEHPDFHFCGVEECEDDDMIAYEKVRQLLLDHPELNSIFIISAGAYGAARAVLAAGRKDITMMVFDTIPTTIEMMKKGVIQAALYQHPHQQGQRAMQVVFDYLVNGIAPEHDKYIMRNEIRILQNVE</sequence>